<dbReference type="Proteomes" id="UP000308330">
    <property type="component" value="Unassembled WGS sequence"/>
</dbReference>
<evidence type="ECO:0000313" key="2">
    <source>
        <dbReference type="Proteomes" id="UP000308330"/>
    </source>
</evidence>
<evidence type="ECO:0000313" key="1">
    <source>
        <dbReference type="EMBL" id="TKI47194.1"/>
    </source>
</evidence>
<gene>
    <name evidence="1" type="ORF">FC748_05825</name>
</gene>
<proteinExistence type="predicted"/>
<dbReference type="EMBL" id="SZPT01000002">
    <property type="protein sequence ID" value="TKI47194.1"/>
    <property type="molecule type" value="Genomic_DNA"/>
</dbReference>
<protein>
    <submittedName>
        <fullName evidence="1">Uncharacterized protein</fullName>
    </submittedName>
</protein>
<accession>A0ABY2SWK3</accession>
<keyword evidence="2" id="KW-1185">Reference proteome</keyword>
<reference evidence="1 2" key="1">
    <citation type="submission" date="2019-04" db="EMBL/GenBank/DDBJ databases">
        <title>Lysinibacillus genome sequencing.</title>
        <authorList>
            <person name="Dunlap C."/>
        </authorList>
    </citation>
    <scope>NUCLEOTIDE SEQUENCE [LARGE SCALE GENOMIC DNA]</scope>
    <source>
        <strain evidence="1 2">KCTC 33042</strain>
    </source>
</reference>
<dbReference type="RefSeq" id="WP_025219600.1">
    <property type="nucleotide sequence ID" value="NZ_PYUE01000003.1"/>
</dbReference>
<comment type="caution">
    <text evidence="1">The sequence shown here is derived from an EMBL/GenBank/DDBJ whole genome shotgun (WGS) entry which is preliminary data.</text>
</comment>
<sequence length="140" mass="17077">MKFSKTYMDNFFNNINDYHSMVELFTIAYFKLREQSTLPDWYVELREIMNWKSQSNRSGVWTYYEILDDTSASTLIGRLKAKEENKILTIYMMGINKYSDETIMEHIDKWIWENEDRIYGYLTDVFISNKDWFYMIDSKL</sequence>
<name>A0ABY2SWK3_9BACI</name>
<organism evidence="1 2">
    <name type="scientific">Lysinibacillus tabacifolii</name>
    <dbReference type="NCBI Taxonomy" id="1173107"/>
    <lineage>
        <taxon>Bacteria</taxon>
        <taxon>Bacillati</taxon>
        <taxon>Bacillota</taxon>
        <taxon>Bacilli</taxon>
        <taxon>Bacillales</taxon>
        <taxon>Bacillaceae</taxon>
        <taxon>Lysinibacillus</taxon>
    </lineage>
</organism>